<dbReference type="Gene3D" id="3.40.50.300">
    <property type="entry name" value="P-loop containing nucleotide triphosphate hydrolases"/>
    <property type="match status" value="1"/>
</dbReference>
<keyword evidence="2" id="KW-0677">Repeat</keyword>
<feature type="region of interest" description="Disordered" evidence="3">
    <location>
        <begin position="32"/>
        <end position="62"/>
    </location>
</feature>
<evidence type="ECO:0000313" key="5">
    <source>
        <dbReference type="Proteomes" id="UP000827889"/>
    </source>
</evidence>
<keyword evidence="1" id="KW-0433">Leucine-rich repeat</keyword>
<dbReference type="Gene3D" id="3.80.10.10">
    <property type="entry name" value="Ribonuclease Inhibitor"/>
    <property type="match status" value="3"/>
</dbReference>
<reference evidence="6" key="1">
    <citation type="submission" date="2025-08" db="UniProtKB">
        <authorList>
            <consortium name="RefSeq"/>
        </authorList>
    </citation>
    <scope>IDENTIFICATION</scope>
    <source>
        <tissue evidence="6">Leaf</tissue>
    </source>
</reference>
<dbReference type="Gene3D" id="1.10.8.430">
    <property type="entry name" value="Helical domain of apoptotic protease-activating factors"/>
    <property type="match status" value="1"/>
</dbReference>
<feature type="domain" description="TIR" evidence="4">
    <location>
        <begin position="66"/>
        <end position="232"/>
    </location>
</feature>
<dbReference type="SUPFAM" id="SSF52200">
    <property type="entry name" value="Toll/Interleukin receptor TIR domain"/>
    <property type="match status" value="2"/>
</dbReference>
<dbReference type="InterPro" id="IPR035897">
    <property type="entry name" value="Toll_tir_struct_dom_sf"/>
</dbReference>
<dbReference type="Gene3D" id="3.40.50.10140">
    <property type="entry name" value="Toll/interleukin-1 receptor homology (TIR) domain"/>
    <property type="match status" value="2"/>
</dbReference>
<dbReference type="GeneID" id="115733664"/>
<evidence type="ECO:0000256" key="3">
    <source>
        <dbReference type="SAM" id="MobiDB-lite"/>
    </source>
</evidence>
<dbReference type="Pfam" id="PF23282">
    <property type="entry name" value="WHD_ROQ1"/>
    <property type="match status" value="1"/>
</dbReference>
<protein>
    <submittedName>
        <fullName evidence="6">Disease resistance protein L6-like</fullName>
    </submittedName>
</protein>
<feature type="domain" description="TIR" evidence="4">
    <location>
        <begin position="1211"/>
        <end position="1378"/>
    </location>
</feature>
<dbReference type="PANTHER" id="PTHR11017">
    <property type="entry name" value="LEUCINE-RICH REPEAT-CONTAINING PROTEIN"/>
    <property type="match status" value="1"/>
</dbReference>
<dbReference type="PROSITE" id="PS50104">
    <property type="entry name" value="TIR"/>
    <property type="match status" value="2"/>
</dbReference>
<evidence type="ECO:0000259" key="4">
    <source>
        <dbReference type="PROSITE" id="PS50104"/>
    </source>
</evidence>
<dbReference type="InterPro" id="IPR000157">
    <property type="entry name" value="TIR_dom"/>
</dbReference>
<evidence type="ECO:0000256" key="2">
    <source>
        <dbReference type="ARBA" id="ARBA00022737"/>
    </source>
</evidence>
<proteinExistence type="predicted"/>
<sequence length="1384" mass="157215">MEFGGSQALITILALIVGGLVWRQLTKWKRRDSESTSRTDHGPGKENRSSRRDSESTSRADDASREEYDVFLSFRGPDTRNGFTSCLYHRLRDAGIRVFSDNEELRVGKEIGGELLNALDKSRIYIPIFSTGYANSSWCLREVAHMVECTSPSGEKKEILPIFYDVDSDDVKLKTKLYRKAMPKHEKKFGSEELKRWENALVEVARIKGWDLKGKGQGEQIELIVEEVSHKLKTRQIIVTEHLVEDTDQIEAIMKLLDVGSGGVRFVGIHGMGGVGKTTLTKVMFNKLSLHFERCSFLADVRTLSQPHDGLIELQKKLLSDLVGHGIANQIKDVDGGIKMIKKALSNKEVLIILDDLDKKEQLEKLAAGKSDWFCSGSRIIITTRDESILMTQVSLSSKVVLNQPEGILRYEVRGMRFDLALHLFYKHAFRSDSAVEGYDALSREIVRTVGMLPLAVVVIGSNLFDWGKDLGHLDKREVWDETLRKLKEGPFEDVRDTLMISYERLEDKHQEVFLDIACFFINTDKTYPVIMWKDCGYFPSIAMRVLSQRSLIKIRDDNRFWMHDQVRDFGRYIVLRVYPRKFCRVWICEDALKLLERRKRNEDVVALSLTSDGCSDGIASEELAALPNLRFLQVKGIDMLGNFGNLLSELRWLSWEIKQNEFYAGSFHFANLVVLNLSRSDIEDDWGGWSQIQLNTFGKKEEEALESHDSPVNDRTSGISLLFYDKKLKVLDLTDCPKLRRTPNFSNFTSLETLTLARCSNLITIHPSISKLQLLETLNIKGCSSLGELPEEVGSLQSLKQIVMPQNFRLSKLPERFGNLKSLSSFKLNEHPKIRQLPDSFGGMVSLTCLTLHGCVGIKELPSSIGELKTLIELDVSATGLVQLPNSIGNLKKLRVLILRGTKIKEFPCTIGGLEMLEGLYAERSWDPTDKNLEEIGKLIHLKTLNLAFTSVSRLPQEISRLHLQKFEVGSIELQQVPDLPSSLKFLAVQAPDFSLVPHPSSIIDLEHLELQRFSNSTNIPRSTWRDYQSKLEATSMREQPSYRLPSHLSTLKLGGIIPSPQFSNLLNLTVLHVIDCAISHLPVNLGLTHPRELVIRRCKSLEKIPGLSLLRCLERLEPKGLNKLIEIQGLSELESLQYLLLSNCGLIGQLPNLAKLGKLQHLELEACPNLRAIEGIEGLESWVLDNRGRTILERLLDVSRSIWLSHRLPMYDVFLCFKGLDIRLGIVNFLHYWMLQDRVSVYSDQDDLRSNEGIGEEILQALGNSNIYIPIFSRNYASSHCCLCELAHMTKRTSESKGKRRILPMFYDVEIDDVKLKTDLYKSDLDKHRTNFDNNEVKSWEEALIQVAAMKGFVLKNTSYEEVLQSIIAEVFRARKLLNADS</sequence>
<dbReference type="InterPro" id="IPR002182">
    <property type="entry name" value="NB-ARC"/>
</dbReference>
<dbReference type="SUPFAM" id="SSF52058">
    <property type="entry name" value="L domain-like"/>
    <property type="match status" value="1"/>
</dbReference>
<organism evidence="5 6">
    <name type="scientific">Rhodamnia argentea</name>
    <dbReference type="NCBI Taxonomy" id="178133"/>
    <lineage>
        <taxon>Eukaryota</taxon>
        <taxon>Viridiplantae</taxon>
        <taxon>Streptophyta</taxon>
        <taxon>Embryophyta</taxon>
        <taxon>Tracheophyta</taxon>
        <taxon>Spermatophyta</taxon>
        <taxon>Magnoliopsida</taxon>
        <taxon>eudicotyledons</taxon>
        <taxon>Gunneridae</taxon>
        <taxon>Pentapetalae</taxon>
        <taxon>rosids</taxon>
        <taxon>malvids</taxon>
        <taxon>Myrtales</taxon>
        <taxon>Myrtaceae</taxon>
        <taxon>Myrtoideae</taxon>
        <taxon>Myrteae</taxon>
        <taxon>Australasian group</taxon>
        <taxon>Rhodamnia</taxon>
    </lineage>
</organism>
<dbReference type="InterPro" id="IPR058192">
    <property type="entry name" value="WHD_ROQ1-like"/>
</dbReference>
<dbReference type="Pfam" id="PF01582">
    <property type="entry name" value="TIR"/>
    <property type="match status" value="2"/>
</dbReference>
<accession>A0ABM3HBN2</accession>
<dbReference type="InterPro" id="IPR042197">
    <property type="entry name" value="Apaf_helical"/>
</dbReference>
<dbReference type="InterPro" id="IPR032675">
    <property type="entry name" value="LRR_dom_sf"/>
</dbReference>
<dbReference type="SMART" id="SM00255">
    <property type="entry name" value="TIR"/>
    <property type="match status" value="2"/>
</dbReference>
<dbReference type="InterPro" id="IPR027417">
    <property type="entry name" value="P-loop_NTPase"/>
</dbReference>
<dbReference type="InterPro" id="IPR044974">
    <property type="entry name" value="Disease_R_plants"/>
</dbReference>
<dbReference type="PANTHER" id="PTHR11017:SF570">
    <property type="entry name" value="DISEASE RESISTANCE PROTEIN (TIR-NBS CLASS)-RELATED"/>
    <property type="match status" value="1"/>
</dbReference>
<dbReference type="PRINTS" id="PR00364">
    <property type="entry name" value="DISEASERSIST"/>
</dbReference>
<evidence type="ECO:0000313" key="6">
    <source>
        <dbReference type="RefSeq" id="XP_048134006.1"/>
    </source>
</evidence>
<dbReference type="Proteomes" id="UP000827889">
    <property type="component" value="Chromosome 4"/>
</dbReference>
<dbReference type="SUPFAM" id="SSF52540">
    <property type="entry name" value="P-loop containing nucleoside triphosphate hydrolases"/>
    <property type="match status" value="1"/>
</dbReference>
<dbReference type="Pfam" id="PF00931">
    <property type="entry name" value="NB-ARC"/>
    <property type="match status" value="1"/>
</dbReference>
<dbReference type="RefSeq" id="XP_048134006.1">
    <property type="nucleotide sequence ID" value="XM_048278049.1"/>
</dbReference>
<name>A0ABM3HBN2_9MYRT</name>
<evidence type="ECO:0000256" key="1">
    <source>
        <dbReference type="ARBA" id="ARBA00022614"/>
    </source>
</evidence>
<gene>
    <name evidence="6" type="primary">LOC115733664</name>
</gene>
<keyword evidence="5" id="KW-1185">Reference proteome</keyword>